<dbReference type="EC" id="3.6.1.9" evidence="6"/>
<dbReference type="Gene3D" id="3.90.950.10">
    <property type="match status" value="1"/>
</dbReference>
<comment type="caution">
    <text evidence="7">The sequence shown here is derived from an EMBL/GenBank/DDBJ whole genome shotgun (WGS) entry which is preliminary data.</text>
</comment>
<dbReference type="GO" id="GO:0036221">
    <property type="term" value="F:UTP diphosphatase activity"/>
    <property type="evidence" value="ECO:0007669"/>
    <property type="project" value="RHEA"/>
</dbReference>
<feature type="site" description="Important for substrate specificity" evidence="6">
    <location>
        <position position="157"/>
    </location>
</feature>
<dbReference type="GO" id="GO:0005737">
    <property type="term" value="C:cytoplasm"/>
    <property type="evidence" value="ECO:0007669"/>
    <property type="project" value="UniProtKB-SubCell"/>
</dbReference>
<accession>A0A2G6E8L4</accession>
<evidence type="ECO:0000256" key="6">
    <source>
        <dbReference type="HAMAP-Rule" id="MF_00528"/>
    </source>
</evidence>
<dbReference type="EMBL" id="PDPS01000023">
    <property type="protein sequence ID" value="PID58287.1"/>
    <property type="molecule type" value="Genomic_DNA"/>
</dbReference>
<reference evidence="7 8" key="1">
    <citation type="submission" date="2017-10" db="EMBL/GenBank/DDBJ databases">
        <title>Novel microbial diversity and functional potential in the marine mammal oral microbiome.</title>
        <authorList>
            <person name="Dudek N.K."/>
            <person name="Sun C.L."/>
            <person name="Burstein D."/>
            <person name="Kantor R.S."/>
            <person name="Aliaga Goltsman D.S."/>
            <person name="Bik E.M."/>
            <person name="Thomas B.C."/>
            <person name="Banfield J.F."/>
            <person name="Relman D.A."/>
        </authorList>
    </citation>
    <scope>NUCLEOTIDE SEQUENCE [LARGE SCALE GENOMIC DNA]</scope>
    <source>
        <strain evidence="7">DOLZORAL124_49_17</strain>
    </source>
</reference>
<dbReference type="Proteomes" id="UP000229740">
    <property type="component" value="Unassembled WGS sequence"/>
</dbReference>
<keyword evidence="3 6" id="KW-0963">Cytoplasm</keyword>
<dbReference type="HAMAP" id="MF_00528">
    <property type="entry name" value="Maf"/>
    <property type="match status" value="1"/>
</dbReference>
<dbReference type="GO" id="GO:0036218">
    <property type="term" value="F:dTTP diphosphatase activity"/>
    <property type="evidence" value="ECO:0007669"/>
    <property type="project" value="RHEA"/>
</dbReference>
<dbReference type="PIRSF" id="PIRSF006305">
    <property type="entry name" value="Maf"/>
    <property type="match status" value="1"/>
</dbReference>
<feature type="site" description="Important for substrate specificity" evidence="6">
    <location>
        <position position="16"/>
    </location>
</feature>
<evidence type="ECO:0000256" key="5">
    <source>
        <dbReference type="ARBA" id="ARBA00023080"/>
    </source>
</evidence>
<comment type="catalytic activity">
    <reaction evidence="6">
        <text>UTP + H2O = UMP + diphosphate + H(+)</text>
        <dbReference type="Rhea" id="RHEA:29395"/>
        <dbReference type="ChEBI" id="CHEBI:15377"/>
        <dbReference type="ChEBI" id="CHEBI:15378"/>
        <dbReference type="ChEBI" id="CHEBI:33019"/>
        <dbReference type="ChEBI" id="CHEBI:46398"/>
        <dbReference type="ChEBI" id="CHEBI:57865"/>
        <dbReference type="EC" id="3.6.1.9"/>
    </reaction>
</comment>
<dbReference type="FunFam" id="3.90.950.10:FF:000005">
    <property type="entry name" value="7-methyl-GTP pyrophosphatase"/>
    <property type="match status" value="1"/>
</dbReference>
<comment type="caution">
    <text evidence="6">Lacks conserved residue(s) required for the propagation of feature annotation.</text>
</comment>
<comment type="catalytic activity">
    <reaction evidence="6">
        <text>dTTP + H2O = dTMP + diphosphate + H(+)</text>
        <dbReference type="Rhea" id="RHEA:28534"/>
        <dbReference type="ChEBI" id="CHEBI:15377"/>
        <dbReference type="ChEBI" id="CHEBI:15378"/>
        <dbReference type="ChEBI" id="CHEBI:33019"/>
        <dbReference type="ChEBI" id="CHEBI:37568"/>
        <dbReference type="ChEBI" id="CHEBI:63528"/>
        <dbReference type="EC" id="3.6.1.9"/>
    </reaction>
</comment>
<comment type="cofactor">
    <cofactor evidence="1 6">
        <name>a divalent metal cation</name>
        <dbReference type="ChEBI" id="CHEBI:60240"/>
    </cofactor>
</comment>
<protein>
    <recommendedName>
        <fullName evidence="6">dTTP/UTP pyrophosphatase</fullName>
        <shortName evidence="6">dTTPase/UTPase</shortName>
        <ecNumber evidence="6">3.6.1.9</ecNumber>
    </recommendedName>
    <alternativeName>
        <fullName evidence="6">Nucleoside triphosphate pyrophosphatase</fullName>
    </alternativeName>
    <alternativeName>
        <fullName evidence="6">Nucleotide pyrophosphatase</fullName>
        <shortName evidence="6">Nucleotide PPase</shortName>
    </alternativeName>
</protein>
<dbReference type="GO" id="GO:0009117">
    <property type="term" value="P:nucleotide metabolic process"/>
    <property type="evidence" value="ECO:0007669"/>
    <property type="project" value="UniProtKB-KW"/>
</dbReference>
<keyword evidence="5 6" id="KW-0546">Nucleotide metabolism</keyword>
<keyword evidence="4 6" id="KW-0378">Hydrolase</keyword>
<dbReference type="CDD" id="cd00555">
    <property type="entry name" value="Maf"/>
    <property type="match status" value="1"/>
</dbReference>
<organism evidence="7 8">
    <name type="scientific">candidate division KSB3 bacterium</name>
    <dbReference type="NCBI Taxonomy" id="2044937"/>
    <lineage>
        <taxon>Bacteria</taxon>
        <taxon>candidate division KSB3</taxon>
    </lineage>
</organism>
<dbReference type="SUPFAM" id="SSF52972">
    <property type="entry name" value="ITPase-like"/>
    <property type="match status" value="1"/>
</dbReference>
<evidence type="ECO:0000313" key="8">
    <source>
        <dbReference type="Proteomes" id="UP000229740"/>
    </source>
</evidence>
<dbReference type="InterPro" id="IPR029001">
    <property type="entry name" value="ITPase-like_fam"/>
</dbReference>
<dbReference type="Pfam" id="PF02545">
    <property type="entry name" value="Maf"/>
    <property type="match status" value="1"/>
</dbReference>
<dbReference type="InterPro" id="IPR003697">
    <property type="entry name" value="Maf-like"/>
</dbReference>
<sequence>MDTVTPRIILASSSPRRKALLQQIHLSFDVIASHADEHFDHTLPPEQTAEALALRKAQEVAGSHPDAIVIGADTIVLDGGQILGKPRHEDDAFRMLSRLSNKEHRVITGLALLSGQENTFVRHESTRVKLAALSPQAIQRYIDSGEPMGKAGAYAIQGRGAIFIEWIHGCYNNVVGLPLFLLNSMLEELRDSQR</sequence>
<dbReference type="PANTHER" id="PTHR43213">
    <property type="entry name" value="BIFUNCTIONAL DTTP/UTP PYROPHOSPHATASE/METHYLTRANSFERASE PROTEIN-RELATED"/>
    <property type="match status" value="1"/>
</dbReference>
<evidence type="ECO:0000313" key="7">
    <source>
        <dbReference type="EMBL" id="PID58287.1"/>
    </source>
</evidence>
<gene>
    <name evidence="7" type="ORF">CSB45_04260</name>
</gene>
<dbReference type="PANTHER" id="PTHR43213:SF5">
    <property type="entry name" value="BIFUNCTIONAL DTTP_UTP PYROPHOSPHATASE_METHYLTRANSFERASE PROTEIN-RELATED"/>
    <property type="match status" value="1"/>
</dbReference>
<comment type="function">
    <text evidence="6">Nucleoside triphosphate pyrophosphatase that hydrolyzes dTTP and UTP. May have a dual role in cell division arrest and in preventing the incorporation of modified nucleotides into cellular nucleic acids.</text>
</comment>
<dbReference type="AlphaFoldDB" id="A0A2G6E8L4"/>
<proteinExistence type="inferred from homology"/>
<evidence type="ECO:0000256" key="1">
    <source>
        <dbReference type="ARBA" id="ARBA00001968"/>
    </source>
</evidence>
<comment type="subcellular location">
    <subcellularLocation>
        <location evidence="2 6">Cytoplasm</location>
    </subcellularLocation>
</comment>
<evidence type="ECO:0000256" key="4">
    <source>
        <dbReference type="ARBA" id="ARBA00022801"/>
    </source>
</evidence>
<evidence type="ECO:0000256" key="3">
    <source>
        <dbReference type="ARBA" id="ARBA00022490"/>
    </source>
</evidence>
<evidence type="ECO:0000256" key="2">
    <source>
        <dbReference type="ARBA" id="ARBA00004496"/>
    </source>
</evidence>
<name>A0A2G6E8L4_9BACT</name>
<comment type="similarity">
    <text evidence="6">Belongs to the Maf family. YhdE subfamily.</text>
</comment>
<dbReference type="NCBIfam" id="TIGR00172">
    <property type="entry name" value="maf"/>
    <property type="match status" value="1"/>
</dbReference>
<feature type="site" description="Important for substrate specificity" evidence="6">
    <location>
        <position position="74"/>
    </location>
</feature>
<feature type="active site" description="Proton acceptor" evidence="6">
    <location>
        <position position="73"/>
    </location>
</feature>